<feature type="region of interest" description="Disordered" evidence="5">
    <location>
        <begin position="1"/>
        <end position="107"/>
    </location>
</feature>
<evidence type="ECO:0000313" key="8">
    <source>
        <dbReference type="Proteomes" id="UP001302745"/>
    </source>
</evidence>
<feature type="region of interest" description="Disordered" evidence="5">
    <location>
        <begin position="130"/>
        <end position="190"/>
    </location>
</feature>
<dbReference type="AlphaFoldDB" id="A0AAN7A2Y3"/>
<dbReference type="Pfam" id="PF00004">
    <property type="entry name" value="AAA"/>
    <property type="match status" value="1"/>
</dbReference>
<dbReference type="GO" id="GO:0005524">
    <property type="term" value="F:ATP binding"/>
    <property type="evidence" value="ECO:0007669"/>
    <property type="project" value="UniProtKB-KW"/>
</dbReference>
<proteinExistence type="predicted"/>
<reference evidence="7" key="1">
    <citation type="journal article" date="2023" name="Mol. Phylogenet. Evol.">
        <title>Genome-scale phylogeny and comparative genomics of the fungal order Sordariales.</title>
        <authorList>
            <person name="Hensen N."/>
            <person name="Bonometti L."/>
            <person name="Westerberg I."/>
            <person name="Brannstrom I.O."/>
            <person name="Guillou S."/>
            <person name="Cros-Aarteil S."/>
            <person name="Calhoun S."/>
            <person name="Haridas S."/>
            <person name="Kuo A."/>
            <person name="Mondo S."/>
            <person name="Pangilinan J."/>
            <person name="Riley R."/>
            <person name="LaButti K."/>
            <person name="Andreopoulos B."/>
            <person name="Lipzen A."/>
            <person name="Chen C."/>
            <person name="Yan M."/>
            <person name="Daum C."/>
            <person name="Ng V."/>
            <person name="Clum A."/>
            <person name="Steindorff A."/>
            <person name="Ohm R.A."/>
            <person name="Martin F."/>
            <person name="Silar P."/>
            <person name="Natvig D.O."/>
            <person name="Lalanne C."/>
            <person name="Gautier V."/>
            <person name="Ament-Velasquez S.L."/>
            <person name="Kruys A."/>
            <person name="Hutchinson M.I."/>
            <person name="Powell A.J."/>
            <person name="Barry K."/>
            <person name="Miller A.N."/>
            <person name="Grigoriev I.V."/>
            <person name="Debuchy R."/>
            <person name="Gladieux P."/>
            <person name="Hiltunen Thoren M."/>
            <person name="Johannesson H."/>
        </authorList>
    </citation>
    <scope>NUCLEOTIDE SEQUENCE</scope>
    <source>
        <strain evidence="7">CBS 538.74</strain>
    </source>
</reference>
<dbReference type="InterPro" id="IPR003959">
    <property type="entry name" value="ATPase_AAA_core"/>
</dbReference>
<dbReference type="SMART" id="SM00382">
    <property type="entry name" value="AAA"/>
    <property type="match status" value="1"/>
</dbReference>
<accession>A0AAN7A2Y3</accession>
<sequence>MTQLRSENEDDHGLSAYLHAFKKAQKGLNEPSRPPESKDAPVDDGEPDQPVGNAPASNNSEAQEQRGPGVPKILVLDENSELITPVRLGESLEPPKSFAEIDRRRASQNDDLEVEIANLVDDAYSEAEQSFMETQSRRGRPSWYRKRAGYESDSEKGDKGPKPDPNDETYDSDLDSETSRDREGVRRATREHAKKMRVFRSLATNRFENMLLECIVNTDSIPPKYQNIYVNPATIRELERVTRLSLDKPKAFSRGVLKGNRVTGAILWGPPGTGKTILAKGLAKESKCNMLSISTAELWQKCHGEDEKVIKAVFSLGRKLFPCIVFLDEADAMLGARKAGEKRHIRSMLNQFLMEWDGLTSGMDSPFILLATNRPFDLDPAVLRRAPVRVQIDIPTMWEREQILALLLEGEELEEGCKPSNIASLTHKYTGSDLKNLCVTAATLCVDAQPCDTDQRVLTTDHFLEARKSVRPTQLNSTMRNEFRKFEGKKDMDTGRRGHRDRHDEDDD</sequence>
<feature type="compositionally biased region" description="Basic residues" evidence="5">
    <location>
        <begin position="137"/>
        <end position="147"/>
    </location>
</feature>
<dbReference type="Gene3D" id="3.40.50.300">
    <property type="entry name" value="P-loop containing nucleotide triphosphate hydrolases"/>
    <property type="match status" value="1"/>
</dbReference>
<keyword evidence="3" id="KW-0496">Mitochondrion</keyword>
<dbReference type="GO" id="GO:0016887">
    <property type="term" value="F:ATP hydrolysis activity"/>
    <property type="evidence" value="ECO:0007669"/>
    <property type="project" value="InterPro"/>
</dbReference>
<evidence type="ECO:0000256" key="4">
    <source>
        <dbReference type="ARBA" id="ARBA00022840"/>
    </source>
</evidence>
<dbReference type="PANTHER" id="PTHR45644">
    <property type="entry name" value="AAA ATPASE, PUTATIVE (AFU_ORTHOLOGUE AFUA_2G12920)-RELATED-RELATED"/>
    <property type="match status" value="1"/>
</dbReference>
<dbReference type="PANTHER" id="PTHR45644:SF56">
    <property type="entry name" value="AAA ATPASE, PUTATIVE (AFU_ORTHOLOGUE AFUA_2G12920)-RELATED"/>
    <property type="match status" value="1"/>
</dbReference>
<keyword evidence="3" id="KW-0472">Membrane</keyword>
<keyword evidence="2" id="KW-0547">Nucleotide-binding</keyword>
<feature type="compositionally biased region" description="Acidic residues" evidence="5">
    <location>
        <begin position="166"/>
        <end position="176"/>
    </location>
</feature>
<dbReference type="Gene3D" id="1.10.8.60">
    <property type="match status" value="1"/>
</dbReference>
<dbReference type="InterPro" id="IPR051701">
    <property type="entry name" value="Mito_OM_Translocase_MSP1"/>
</dbReference>
<organism evidence="7 8">
    <name type="scientific">Chaetomidium leptoderma</name>
    <dbReference type="NCBI Taxonomy" id="669021"/>
    <lineage>
        <taxon>Eukaryota</taxon>
        <taxon>Fungi</taxon>
        <taxon>Dikarya</taxon>
        <taxon>Ascomycota</taxon>
        <taxon>Pezizomycotina</taxon>
        <taxon>Sordariomycetes</taxon>
        <taxon>Sordariomycetidae</taxon>
        <taxon>Sordariales</taxon>
        <taxon>Chaetomiaceae</taxon>
        <taxon>Chaetomidium</taxon>
    </lineage>
</organism>
<feature type="compositionally biased region" description="Basic and acidic residues" evidence="5">
    <location>
        <begin position="148"/>
        <end position="165"/>
    </location>
</feature>
<dbReference type="InterPro" id="IPR027417">
    <property type="entry name" value="P-loop_NTPase"/>
</dbReference>
<feature type="domain" description="AAA+ ATPase" evidence="6">
    <location>
        <begin position="261"/>
        <end position="396"/>
    </location>
</feature>
<evidence type="ECO:0000256" key="5">
    <source>
        <dbReference type="SAM" id="MobiDB-lite"/>
    </source>
</evidence>
<name>A0AAN7A2Y3_9PEZI</name>
<dbReference type="InterPro" id="IPR041569">
    <property type="entry name" value="AAA_lid_3"/>
</dbReference>
<dbReference type="InterPro" id="IPR003593">
    <property type="entry name" value="AAA+_ATPase"/>
</dbReference>
<evidence type="ECO:0000259" key="6">
    <source>
        <dbReference type="SMART" id="SM00382"/>
    </source>
</evidence>
<comment type="caution">
    <text evidence="7">The sequence shown here is derived from an EMBL/GenBank/DDBJ whole genome shotgun (WGS) entry which is preliminary data.</text>
</comment>
<evidence type="ECO:0000313" key="7">
    <source>
        <dbReference type="EMBL" id="KAK4158466.1"/>
    </source>
</evidence>
<keyword evidence="3" id="KW-1000">Mitochondrion outer membrane</keyword>
<gene>
    <name evidence="7" type="ORF">C8A00DRAFT_28472</name>
</gene>
<evidence type="ECO:0000256" key="1">
    <source>
        <dbReference type="ARBA" id="ARBA00004572"/>
    </source>
</evidence>
<dbReference type="EMBL" id="MU856838">
    <property type="protein sequence ID" value="KAK4158466.1"/>
    <property type="molecule type" value="Genomic_DNA"/>
</dbReference>
<evidence type="ECO:0000256" key="3">
    <source>
        <dbReference type="ARBA" id="ARBA00022787"/>
    </source>
</evidence>
<dbReference type="GO" id="GO:0005741">
    <property type="term" value="C:mitochondrial outer membrane"/>
    <property type="evidence" value="ECO:0007669"/>
    <property type="project" value="UniProtKB-SubCell"/>
</dbReference>
<feature type="region of interest" description="Disordered" evidence="5">
    <location>
        <begin position="483"/>
        <end position="508"/>
    </location>
</feature>
<evidence type="ECO:0000256" key="2">
    <source>
        <dbReference type="ARBA" id="ARBA00022741"/>
    </source>
</evidence>
<dbReference type="Proteomes" id="UP001302745">
    <property type="component" value="Unassembled WGS sequence"/>
</dbReference>
<comment type="subcellular location">
    <subcellularLocation>
        <location evidence="1">Mitochondrion outer membrane</location>
        <topology evidence="1">Single-pass membrane protein</topology>
    </subcellularLocation>
</comment>
<feature type="compositionally biased region" description="Basic and acidic residues" evidence="5">
    <location>
        <begin position="177"/>
        <end position="190"/>
    </location>
</feature>
<keyword evidence="8" id="KW-1185">Reference proteome</keyword>
<reference evidence="7" key="2">
    <citation type="submission" date="2023-05" db="EMBL/GenBank/DDBJ databases">
        <authorList>
            <consortium name="Lawrence Berkeley National Laboratory"/>
            <person name="Steindorff A."/>
            <person name="Hensen N."/>
            <person name="Bonometti L."/>
            <person name="Westerberg I."/>
            <person name="Brannstrom I.O."/>
            <person name="Guillou S."/>
            <person name="Cros-Aarteil S."/>
            <person name="Calhoun S."/>
            <person name="Haridas S."/>
            <person name="Kuo A."/>
            <person name="Mondo S."/>
            <person name="Pangilinan J."/>
            <person name="Riley R."/>
            <person name="Labutti K."/>
            <person name="Andreopoulos B."/>
            <person name="Lipzen A."/>
            <person name="Chen C."/>
            <person name="Yanf M."/>
            <person name="Daum C."/>
            <person name="Ng V."/>
            <person name="Clum A."/>
            <person name="Ohm R."/>
            <person name="Martin F."/>
            <person name="Silar P."/>
            <person name="Natvig D."/>
            <person name="Lalanne C."/>
            <person name="Gautier V."/>
            <person name="Ament-Velasquez S.L."/>
            <person name="Kruys A."/>
            <person name="Hutchinson M.I."/>
            <person name="Powell A.J."/>
            <person name="Barry K."/>
            <person name="Miller A.N."/>
            <person name="Grigoriev I.V."/>
            <person name="Debuchy R."/>
            <person name="Gladieux P."/>
            <person name="Thoren M.H."/>
            <person name="Johannesson H."/>
        </authorList>
    </citation>
    <scope>NUCLEOTIDE SEQUENCE</scope>
    <source>
        <strain evidence="7">CBS 538.74</strain>
    </source>
</reference>
<dbReference type="SUPFAM" id="SSF52540">
    <property type="entry name" value="P-loop containing nucleoside triphosphate hydrolases"/>
    <property type="match status" value="1"/>
</dbReference>
<feature type="compositionally biased region" description="Basic and acidic residues" evidence="5">
    <location>
        <begin position="483"/>
        <end position="496"/>
    </location>
</feature>
<protein>
    <submittedName>
        <fullName evidence="7">Mitochondrial AAA</fullName>
    </submittedName>
</protein>
<keyword evidence="4" id="KW-0067">ATP-binding</keyword>
<dbReference type="Pfam" id="PF17862">
    <property type="entry name" value="AAA_lid_3"/>
    <property type="match status" value="1"/>
</dbReference>